<keyword evidence="2" id="KW-1185">Reference proteome</keyword>
<dbReference type="OrthoDB" id="3253383at2"/>
<reference evidence="1 2" key="1">
    <citation type="submission" date="2009-01" db="EMBL/GenBank/DDBJ databases">
        <authorList>
            <person name="Qin X."/>
            <person name="Bachman B."/>
            <person name="Battles P."/>
            <person name="Bell A."/>
            <person name="Bess C."/>
            <person name="Bickham C."/>
            <person name="Chaboub L."/>
            <person name="Chen D."/>
            <person name="Coyle M."/>
            <person name="Deiros D.R."/>
            <person name="Dinh H."/>
            <person name="Forbes L."/>
            <person name="Fowler G."/>
            <person name="Francisco L."/>
            <person name="Fu Q."/>
            <person name="Gubbala S."/>
            <person name="Hale W."/>
            <person name="Han Y."/>
            <person name="Hemphill L."/>
            <person name="Highlander S.K."/>
            <person name="Hirani K."/>
            <person name="Hogues M."/>
            <person name="Jackson L."/>
            <person name="Jakkamsetti A."/>
            <person name="Javaid M."/>
            <person name="Jiang H."/>
            <person name="Korchina V."/>
            <person name="Kovar C."/>
            <person name="Lara F."/>
            <person name="Lee S."/>
            <person name="Mata R."/>
            <person name="Mathew T."/>
            <person name="Moen C."/>
            <person name="Morales K."/>
            <person name="Munidasa M."/>
            <person name="Nazareth L."/>
            <person name="Ngo R."/>
            <person name="Nguyen L."/>
            <person name="Okwuonu G."/>
            <person name="Ongeri F."/>
            <person name="Patil S."/>
            <person name="Petrosino J."/>
            <person name="Pham C."/>
            <person name="Pham P."/>
            <person name="Pu L.-L."/>
            <person name="Puazo M."/>
            <person name="Raj R."/>
            <person name="Reid J."/>
            <person name="Rouhana J."/>
            <person name="Saada N."/>
            <person name="Shang Y."/>
            <person name="Simmons D."/>
            <person name="Thornton R."/>
            <person name="Warren J."/>
            <person name="Weissenberger G."/>
            <person name="Zhang J."/>
            <person name="Zhang L."/>
            <person name="Zhou C."/>
            <person name="Zhu D."/>
            <person name="Muzny D."/>
            <person name="Worley K."/>
            <person name="Gibbs R."/>
        </authorList>
    </citation>
    <scope>NUCLEOTIDE SEQUENCE [LARGE SCALE GENOMIC DNA]</scope>
    <source>
        <strain evidence="1 2">DSM 15436</strain>
    </source>
</reference>
<dbReference type="RefSeq" id="WP_006546838.1">
    <property type="nucleotide sequence ID" value="NZ_DS999543.1"/>
</dbReference>
<evidence type="ECO:0000313" key="1">
    <source>
        <dbReference type="EMBL" id="EEH64047.1"/>
    </source>
</evidence>
<comment type="caution">
    <text evidence="1">The sequence shown here is derived from an EMBL/GenBank/DDBJ whole genome shotgun (WGS) entry which is preliminary data.</text>
</comment>
<dbReference type="HOGENOM" id="CLU_2091547_0_0_11"/>
<protein>
    <submittedName>
        <fullName evidence="1">Uncharacterized protein</fullName>
    </submittedName>
</protein>
<proteinExistence type="predicted"/>
<organism evidence="1 2">
    <name type="scientific">Gleimia coleocanis DSM 15436</name>
    <dbReference type="NCBI Taxonomy" id="525245"/>
    <lineage>
        <taxon>Bacteria</taxon>
        <taxon>Bacillati</taxon>
        <taxon>Actinomycetota</taxon>
        <taxon>Actinomycetes</taxon>
        <taxon>Actinomycetales</taxon>
        <taxon>Actinomycetaceae</taxon>
        <taxon>Gleimia</taxon>
    </lineage>
</organism>
<dbReference type="Proteomes" id="UP000010301">
    <property type="component" value="Unassembled WGS sequence"/>
</dbReference>
<dbReference type="AlphaFoldDB" id="C0W0I8"/>
<dbReference type="EMBL" id="ACFG01000030">
    <property type="protein sequence ID" value="EEH64047.1"/>
    <property type="molecule type" value="Genomic_DNA"/>
</dbReference>
<name>C0W0I8_9ACTO</name>
<gene>
    <name evidence="1" type="ORF">HMPREF0044_1066</name>
</gene>
<evidence type="ECO:0000313" key="2">
    <source>
        <dbReference type="Proteomes" id="UP000010301"/>
    </source>
</evidence>
<accession>C0W0I8</accession>
<dbReference type="STRING" id="525245.HMPREF0044_1066"/>
<sequence>MSALALEMPQSLQAQRLEKARLQLIVAENNLGLASQQSRNGKVWHVDGSNQQLLQVLADLIDGFDVTVCGNIFLNNREQTRIAAKVRKRKNLLLTLQPWVGISRNWSFETAWKQVG</sequence>